<dbReference type="Pfam" id="PF12705">
    <property type="entry name" value="PDDEXK_1"/>
    <property type="match status" value="1"/>
</dbReference>
<evidence type="ECO:0000256" key="8">
    <source>
        <dbReference type="ARBA" id="ARBA00023125"/>
    </source>
</evidence>
<evidence type="ECO:0000256" key="11">
    <source>
        <dbReference type="ARBA" id="ARBA00034617"/>
    </source>
</evidence>
<dbReference type="GO" id="GO:0005524">
    <property type="term" value="F:ATP binding"/>
    <property type="evidence" value="ECO:0007669"/>
    <property type="project" value="UniProtKB-UniRule"/>
</dbReference>
<dbReference type="GO" id="GO:0004527">
    <property type="term" value="F:exonuclease activity"/>
    <property type="evidence" value="ECO:0007669"/>
    <property type="project" value="UniProtKB-KW"/>
</dbReference>
<dbReference type="EC" id="5.6.2.4" evidence="12"/>
<dbReference type="Gene3D" id="3.90.320.10">
    <property type="match status" value="1"/>
</dbReference>
<evidence type="ECO:0000256" key="4">
    <source>
        <dbReference type="ARBA" id="ARBA00022801"/>
    </source>
</evidence>
<keyword evidence="10" id="KW-0413">Isomerase</keyword>
<evidence type="ECO:0000256" key="1">
    <source>
        <dbReference type="ARBA" id="ARBA00022722"/>
    </source>
</evidence>
<dbReference type="InterPro" id="IPR038726">
    <property type="entry name" value="PDDEXK_AddAB-type"/>
</dbReference>
<evidence type="ECO:0000256" key="9">
    <source>
        <dbReference type="ARBA" id="ARBA00023204"/>
    </source>
</evidence>
<dbReference type="PROSITE" id="PS51217">
    <property type="entry name" value="UVRD_HELICASE_CTER"/>
    <property type="match status" value="1"/>
</dbReference>
<evidence type="ECO:0000256" key="5">
    <source>
        <dbReference type="ARBA" id="ARBA00022806"/>
    </source>
</evidence>
<dbReference type="GO" id="GO:0003677">
    <property type="term" value="F:DNA binding"/>
    <property type="evidence" value="ECO:0007669"/>
    <property type="project" value="UniProtKB-KW"/>
</dbReference>
<feature type="domain" description="UvrD-like helicase ATP-binding" evidence="15">
    <location>
        <begin position="1"/>
        <end position="471"/>
    </location>
</feature>
<dbReference type="SUPFAM" id="SSF52540">
    <property type="entry name" value="P-loop containing nucleoside triphosphate hydrolases"/>
    <property type="match status" value="1"/>
</dbReference>
<evidence type="ECO:0000259" key="16">
    <source>
        <dbReference type="PROSITE" id="PS51217"/>
    </source>
</evidence>
<dbReference type="GO" id="GO:0000725">
    <property type="term" value="P:recombinational repair"/>
    <property type="evidence" value="ECO:0007669"/>
    <property type="project" value="TreeGrafter"/>
</dbReference>
<dbReference type="PANTHER" id="PTHR11070:SF67">
    <property type="entry name" value="DNA 3'-5' HELICASE"/>
    <property type="match status" value="1"/>
</dbReference>
<keyword evidence="2 14" id="KW-0547">Nucleotide-binding</keyword>
<gene>
    <name evidence="17" type="ORF">SAMN04488027_107141</name>
</gene>
<dbReference type="InterPro" id="IPR027417">
    <property type="entry name" value="P-loop_NTPase"/>
</dbReference>
<evidence type="ECO:0000256" key="14">
    <source>
        <dbReference type="PROSITE-ProRule" id="PRU00560"/>
    </source>
</evidence>
<evidence type="ECO:0000256" key="6">
    <source>
        <dbReference type="ARBA" id="ARBA00022839"/>
    </source>
</evidence>
<evidence type="ECO:0000256" key="12">
    <source>
        <dbReference type="ARBA" id="ARBA00034808"/>
    </source>
</evidence>
<dbReference type="InterPro" id="IPR000212">
    <property type="entry name" value="DNA_helicase_UvrD/REP"/>
</dbReference>
<keyword evidence="7 14" id="KW-0067">ATP-binding</keyword>
<evidence type="ECO:0000259" key="15">
    <source>
        <dbReference type="PROSITE" id="PS51198"/>
    </source>
</evidence>
<dbReference type="Pfam" id="PF13361">
    <property type="entry name" value="UvrD_C"/>
    <property type="match status" value="2"/>
</dbReference>
<dbReference type="Proteomes" id="UP000199296">
    <property type="component" value="Unassembled WGS sequence"/>
</dbReference>
<protein>
    <recommendedName>
        <fullName evidence="12">DNA 3'-5' helicase</fullName>
        <ecNumber evidence="12">5.6.2.4</ecNumber>
    </recommendedName>
</protein>
<evidence type="ECO:0000256" key="13">
    <source>
        <dbReference type="ARBA" id="ARBA00048988"/>
    </source>
</evidence>
<dbReference type="RefSeq" id="WP_093368065.1">
    <property type="nucleotide sequence ID" value="NZ_FNCW01000007.1"/>
</dbReference>
<dbReference type="STRING" id="470826.SAMN04488027_107141"/>
<proteinExistence type="predicted"/>
<dbReference type="Gene3D" id="3.40.50.300">
    <property type="entry name" value="P-loop containing nucleotide triphosphate hydrolases"/>
    <property type="match status" value="4"/>
</dbReference>
<evidence type="ECO:0000313" key="17">
    <source>
        <dbReference type="EMBL" id="SDG80169.1"/>
    </source>
</evidence>
<dbReference type="GO" id="GO:0005829">
    <property type="term" value="C:cytosol"/>
    <property type="evidence" value="ECO:0007669"/>
    <property type="project" value="TreeGrafter"/>
</dbReference>
<evidence type="ECO:0000256" key="3">
    <source>
        <dbReference type="ARBA" id="ARBA00022763"/>
    </source>
</evidence>
<evidence type="ECO:0000313" key="18">
    <source>
        <dbReference type="Proteomes" id="UP000199296"/>
    </source>
</evidence>
<evidence type="ECO:0000256" key="10">
    <source>
        <dbReference type="ARBA" id="ARBA00023235"/>
    </source>
</evidence>
<dbReference type="AlphaFoldDB" id="A0A1G7X7H0"/>
<name>A0A1G7X7H0_9FLAO</name>
<keyword evidence="9" id="KW-0234">DNA repair</keyword>
<dbReference type="GO" id="GO:0016887">
    <property type="term" value="F:ATP hydrolysis activity"/>
    <property type="evidence" value="ECO:0007669"/>
    <property type="project" value="RHEA"/>
</dbReference>
<dbReference type="Pfam" id="PF00580">
    <property type="entry name" value="UvrD-helicase"/>
    <property type="match status" value="1"/>
</dbReference>
<dbReference type="InterPro" id="IPR011604">
    <property type="entry name" value="PDDEXK-like_dom_sf"/>
</dbReference>
<feature type="domain" description="UvrD-like helicase C-terminal" evidence="16">
    <location>
        <begin position="487"/>
        <end position="738"/>
    </location>
</feature>
<dbReference type="InterPro" id="IPR014017">
    <property type="entry name" value="DNA_helicase_UvrD-like_C"/>
</dbReference>
<comment type="catalytic activity">
    <reaction evidence="13">
        <text>ATP + H2O = ADP + phosphate + H(+)</text>
        <dbReference type="Rhea" id="RHEA:13065"/>
        <dbReference type="ChEBI" id="CHEBI:15377"/>
        <dbReference type="ChEBI" id="CHEBI:15378"/>
        <dbReference type="ChEBI" id="CHEBI:30616"/>
        <dbReference type="ChEBI" id="CHEBI:43474"/>
        <dbReference type="ChEBI" id="CHEBI:456216"/>
        <dbReference type="EC" id="5.6.2.4"/>
    </reaction>
</comment>
<feature type="binding site" evidence="14">
    <location>
        <begin position="12"/>
        <end position="19"/>
    </location>
    <ligand>
        <name>ATP</name>
        <dbReference type="ChEBI" id="CHEBI:30616"/>
    </ligand>
</feature>
<evidence type="ECO:0000256" key="2">
    <source>
        <dbReference type="ARBA" id="ARBA00022741"/>
    </source>
</evidence>
<keyword evidence="4 14" id="KW-0378">Hydrolase</keyword>
<keyword evidence="8" id="KW-0238">DNA-binding</keyword>
<keyword evidence="3" id="KW-0227">DNA damage</keyword>
<dbReference type="GO" id="GO:0043138">
    <property type="term" value="F:3'-5' DNA helicase activity"/>
    <property type="evidence" value="ECO:0007669"/>
    <property type="project" value="UniProtKB-EC"/>
</dbReference>
<dbReference type="PANTHER" id="PTHR11070">
    <property type="entry name" value="UVRD / RECB / PCRA DNA HELICASE FAMILY MEMBER"/>
    <property type="match status" value="1"/>
</dbReference>
<keyword evidence="18" id="KW-1185">Reference proteome</keyword>
<keyword evidence="6 17" id="KW-0269">Exonuclease</keyword>
<sequence length="1048" mass="120797">MPLQSNFTIFNASAGSGKTFKLAERYLTLLLSSPKNTSFQNILAITFTNKAVGEMKSRILEYLTLFSKGEPQLEGDAMFKLIRENTKLSSGQIQKKSYFILKEILDNYAAFEISTIDAFTHRIIRTFAKDLGLSMNFDIEMDTLQVLELAVERVVEKAGSDEELTEVLIDFALEKVNDDKSGNISLDIFEASKLLLNEKDEIFVSSLNAFGLEDFKQLKTRLAEDMNSITEKLKTIGDEFLMRLNKNGLEFKDFKGGWLPKFFEKLSEDHPGIGFDAKWQETIDEEDTYVNKKQSEDKKRLIFSMRDFIVEQYALSKKLFLDRKFFEKIHKNITQLSLLSAVNSEMELIKKEQNIMLISDFNKKISDEIKKQPAPFIFERLGEKFQHYFIDEFQDTSRMQWENLIPLTGNALASLFEGESPGTLTLVGDAKQSIYAWRGGDAHQFMNLSRGDSPFPIQPGLETLSTNFRSSQAIIKFNNEFFEYVGEHLKDESLKTLLKGKNLIQSAHKPEKGFVNLKFIKAKSTEERDQIYPIEVLDIIKKKQEQGFKLGDLCILVRKKKEGINIAEFLNQHEIPIISSETLLINSDEQVRFILELMSVLNDELDEISKAKILEALSIRLSYSEEERFNLLKKTLNKDQDLFWKTLNDLGFSFDPNHFHSLPFYDAVEYLIGHFGLDKTANAYLQFFLDEVFEFTLKQDGNLSAFLSHWSLQHEKKSIISTDNENAVQIMTVHKSKGLQFPVVIFPYAKQQIDDTKRSHLWVGLPEKFKLPVALITYPSKDIEHSLYSENYLNLIDHLEMENINILYVALTRAADELFILSEDDRDKNGGIKSNTFSGLFMGYLQKSQSINIEPDVDYHWGESITPEQDINTNERIEHKNLRFHSPSPHLDLSLVTTAGKLWNEELEKALEEGNLIHSLLSQIKSANAIDSSLSRHIDKGFIEQEKQEFYRKKVISIITHKDLADFFTEAYQVWTERDIYFQDKLVRPDRVNLKGKDAFIIDYKTGKPSNQHISQINEYAEALSSLQYNVKKKLLVYITNSIEVKIV</sequence>
<evidence type="ECO:0000256" key="7">
    <source>
        <dbReference type="ARBA" id="ARBA00022840"/>
    </source>
</evidence>
<organism evidence="17 18">
    <name type="scientific">Psychroflexus sediminis</name>
    <dbReference type="NCBI Taxonomy" id="470826"/>
    <lineage>
        <taxon>Bacteria</taxon>
        <taxon>Pseudomonadati</taxon>
        <taxon>Bacteroidota</taxon>
        <taxon>Flavobacteriia</taxon>
        <taxon>Flavobacteriales</taxon>
        <taxon>Flavobacteriaceae</taxon>
        <taxon>Psychroflexus</taxon>
    </lineage>
</organism>
<comment type="catalytic activity">
    <reaction evidence="11">
        <text>Couples ATP hydrolysis with the unwinding of duplex DNA by translocating in the 3'-5' direction.</text>
        <dbReference type="EC" id="5.6.2.4"/>
    </reaction>
</comment>
<dbReference type="OrthoDB" id="9810135at2"/>
<dbReference type="EMBL" id="FNCW01000007">
    <property type="protein sequence ID" value="SDG80169.1"/>
    <property type="molecule type" value="Genomic_DNA"/>
</dbReference>
<dbReference type="InterPro" id="IPR014016">
    <property type="entry name" value="UvrD-like_ATP-bd"/>
</dbReference>
<accession>A0A1G7X7H0</accession>
<dbReference type="PROSITE" id="PS51198">
    <property type="entry name" value="UVRD_HELICASE_ATP_BIND"/>
    <property type="match status" value="1"/>
</dbReference>
<keyword evidence="1" id="KW-0540">Nuclease</keyword>
<reference evidence="17 18" key="1">
    <citation type="submission" date="2016-10" db="EMBL/GenBank/DDBJ databases">
        <authorList>
            <person name="de Groot N.N."/>
        </authorList>
    </citation>
    <scope>NUCLEOTIDE SEQUENCE [LARGE SCALE GENOMIC DNA]</scope>
    <source>
        <strain evidence="17 18">DSM 19803</strain>
    </source>
</reference>
<keyword evidence="5 14" id="KW-0347">Helicase</keyword>